<evidence type="ECO:0000313" key="1">
    <source>
        <dbReference type="EMBL" id="PWJ96142.1"/>
    </source>
</evidence>
<keyword evidence="2" id="KW-1185">Reference proteome</keyword>
<reference evidence="1 2" key="1">
    <citation type="submission" date="2018-05" db="EMBL/GenBank/DDBJ databases">
        <title>Genomic Encyclopedia of Type Strains, Phase IV (KMG-IV): sequencing the most valuable type-strain genomes for metagenomic binning, comparative biology and taxonomic classification.</title>
        <authorList>
            <person name="Goeker M."/>
        </authorList>
    </citation>
    <scope>NUCLEOTIDE SEQUENCE [LARGE SCALE GENOMIC DNA]</scope>
    <source>
        <strain evidence="1 2">DSM 24906</strain>
    </source>
</reference>
<evidence type="ECO:0000313" key="2">
    <source>
        <dbReference type="Proteomes" id="UP000245921"/>
    </source>
</evidence>
<comment type="caution">
    <text evidence="1">The sequence shown here is derived from an EMBL/GenBank/DDBJ whole genome shotgun (WGS) entry which is preliminary data.</text>
</comment>
<accession>A0AA45C8H9</accession>
<name>A0AA45C8H9_9BACT</name>
<proteinExistence type="predicted"/>
<protein>
    <submittedName>
        <fullName evidence="1">Uncharacterized protein</fullName>
    </submittedName>
</protein>
<dbReference type="RefSeq" id="WP_109603765.1">
    <property type="nucleotide sequence ID" value="NZ_JAMHJO010000001.1"/>
</dbReference>
<dbReference type="AlphaFoldDB" id="A0AA45C8H9"/>
<dbReference type="EMBL" id="QGGI01000002">
    <property type="protein sequence ID" value="PWJ96142.1"/>
    <property type="molecule type" value="Genomic_DNA"/>
</dbReference>
<dbReference type="Proteomes" id="UP000245921">
    <property type="component" value="Unassembled WGS sequence"/>
</dbReference>
<sequence>MIKKTLETLLSFIGQDILTQENKDKLNELVIKGIKTKDEFRELNNYVITLKEIEIKEYIFEKMLQRYFFLFSLSYKDGILKYAEEKTKLNIGYEDFDEMIDFIENSNINSKILFYILNENIKKRIKVIKDLMKDNSREIWKEHEIRAYLKRLKPLTIEFMKLLSKKGSMESKEIIKELKLKGPKSVSALVSACIRNSPLSKEKIIFKDEKYIKINEKYRDIIFNILKNNTQK</sequence>
<gene>
    <name evidence="1" type="ORF">C7380_10251</name>
</gene>
<organism evidence="1 2">
    <name type="scientific">Oceanotoga teriensis</name>
    <dbReference type="NCBI Taxonomy" id="515440"/>
    <lineage>
        <taxon>Bacteria</taxon>
        <taxon>Thermotogati</taxon>
        <taxon>Thermotogota</taxon>
        <taxon>Thermotogae</taxon>
        <taxon>Petrotogales</taxon>
        <taxon>Petrotogaceae</taxon>
        <taxon>Oceanotoga</taxon>
    </lineage>
</organism>